<keyword evidence="2 7" id="KW-0560">Oxidoreductase</keyword>
<dbReference type="PANTHER" id="PTHR43580">
    <property type="entry name" value="OXIDOREDUCTASE GLYR1-RELATED"/>
    <property type="match status" value="1"/>
</dbReference>
<evidence type="ECO:0000256" key="2">
    <source>
        <dbReference type="ARBA" id="ARBA00023002"/>
    </source>
</evidence>
<evidence type="ECO:0000313" key="8">
    <source>
        <dbReference type="Proteomes" id="UP000550714"/>
    </source>
</evidence>
<dbReference type="Proteomes" id="UP000550714">
    <property type="component" value="Unassembled WGS sequence"/>
</dbReference>
<dbReference type="InterPro" id="IPR015815">
    <property type="entry name" value="HIBADH-related"/>
</dbReference>
<sequence>MADTKKTGATDAEGGAATVAFLGAGGLMGLPMARNLAQAGFAVRAWNRSREKAQPLADDDVVVADDVAGAVTGADVVVTMLADTGAIIESLGGELDSLAEGAVWLQTSTVGLDGTQRLAELADGHGVTFVDAPVLGTRAPAESGDLVVLASGPDDVRERAEAVFDAVAKKTIWVGEAGAGSRLKLVANAWVMSIVEATAETVALAEGLDVDPQQFLDAVADGPLDLPYLQAKGAMMISRDFEPSMTLALAAKDTRLIDDAAEDAGLDLPMLRTIRHRFGEGVADHGDKDMAATYLTSSPTHTGGAGAADG</sequence>
<proteinExistence type="inferred from homology"/>
<feature type="domain" description="3-hydroxyisobutyrate dehydrogenase-like NAD-binding" evidence="6">
    <location>
        <begin position="178"/>
        <end position="293"/>
    </location>
</feature>
<gene>
    <name evidence="7" type="ORF">FHS23_000385</name>
</gene>
<reference evidence="7 8" key="1">
    <citation type="submission" date="2020-08" db="EMBL/GenBank/DDBJ databases">
        <title>Genomic Encyclopedia of Type Strains, Phase III (KMG-III): the genomes of soil and plant-associated and newly described type strains.</title>
        <authorList>
            <person name="Whitman W."/>
        </authorList>
    </citation>
    <scope>NUCLEOTIDE SEQUENCE [LARGE SCALE GENOMIC DNA]</scope>
    <source>
        <strain evidence="7 8">CECT 8577</strain>
    </source>
</reference>
<dbReference type="InterPro" id="IPR013328">
    <property type="entry name" value="6PGD_dom2"/>
</dbReference>
<keyword evidence="8" id="KW-1185">Reference proteome</keyword>
<dbReference type="GO" id="GO:0008442">
    <property type="term" value="F:3-hydroxyisobutyrate dehydrogenase activity"/>
    <property type="evidence" value="ECO:0007669"/>
    <property type="project" value="UniProtKB-EC"/>
</dbReference>
<dbReference type="EC" id="1.1.1.31" evidence="7"/>
<dbReference type="InterPro" id="IPR006115">
    <property type="entry name" value="6PGDH_NADP-bd"/>
</dbReference>
<feature type="domain" description="6-phosphogluconate dehydrogenase NADP-binding" evidence="5">
    <location>
        <begin position="19"/>
        <end position="175"/>
    </location>
</feature>
<dbReference type="AlphaFoldDB" id="A0A839RX25"/>
<dbReference type="InterPro" id="IPR008927">
    <property type="entry name" value="6-PGluconate_DH-like_C_sf"/>
</dbReference>
<dbReference type="Pfam" id="PF14833">
    <property type="entry name" value="NAD_binding_11"/>
    <property type="match status" value="1"/>
</dbReference>
<keyword evidence="3" id="KW-0520">NAD</keyword>
<dbReference type="InterPro" id="IPR036291">
    <property type="entry name" value="NAD(P)-bd_dom_sf"/>
</dbReference>
<name>A0A839RX25_9PSEU</name>
<feature type="active site" evidence="4">
    <location>
        <position position="184"/>
    </location>
</feature>
<dbReference type="InterPro" id="IPR029154">
    <property type="entry name" value="HIBADH-like_NADP-bd"/>
</dbReference>
<comment type="similarity">
    <text evidence="1">Belongs to the HIBADH-related family.</text>
</comment>
<protein>
    <submittedName>
        <fullName evidence="7">3-hydroxyisobutyrate dehydrogenase</fullName>
        <ecNumber evidence="7">1.1.1.31</ecNumber>
    </submittedName>
</protein>
<dbReference type="Gene3D" id="1.10.1040.10">
    <property type="entry name" value="N-(1-d-carboxylethyl)-l-norvaline Dehydrogenase, domain 2"/>
    <property type="match status" value="1"/>
</dbReference>
<dbReference type="GO" id="GO:0050661">
    <property type="term" value="F:NADP binding"/>
    <property type="evidence" value="ECO:0007669"/>
    <property type="project" value="InterPro"/>
</dbReference>
<dbReference type="Pfam" id="PF03446">
    <property type="entry name" value="NAD_binding_2"/>
    <property type="match status" value="1"/>
</dbReference>
<organism evidence="7 8">
    <name type="scientific">Prauserella isguenensis</name>
    <dbReference type="NCBI Taxonomy" id="1470180"/>
    <lineage>
        <taxon>Bacteria</taxon>
        <taxon>Bacillati</taxon>
        <taxon>Actinomycetota</taxon>
        <taxon>Actinomycetes</taxon>
        <taxon>Pseudonocardiales</taxon>
        <taxon>Pseudonocardiaceae</taxon>
        <taxon>Prauserella</taxon>
    </lineage>
</organism>
<evidence type="ECO:0000259" key="6">
    <source>
        <dbReference type="Pfam" id="PF14833"/>
    </source>
</evidence>
<evidence type="ECO:0000256" key="4">
    <source>
        <dbReference type="PIRSR" id="PIRSR000103-1"/>
    </source>
</evidence>
<dbReference type="SUPFAM" id="SSF51735">
    <property type="entry name" value="NAD(P)-binding Rossmann-fold domains"/>
    <property type="match status" value="1"/>
</dbReference>
<evidence type="ECO:0000313" key="7">
    <source>
        <dbReference type="EMBL" id="MBB3049390.1"/>
    </source>
</evidence>
<dbReference type="RefSeq" id="WP_343053576.1">
    <property type="nucleotide sequence ID" value="NZ_JACHWU010000001.1"/>
</dbReference>
<evidence type="ECO:0000256" key="3">
    <source>
        <dbReference type="ARBA" id="ARBA00023027"/>
    </source>
</evidence>
<dbReference type="GO" id="GO:0051287">
    <property type="term" value="F:NAD binding"/>
    <property type="evidence" value="ECO:0007669"/>
    <property type="project" value="InterPro"/>
</dbReference>
<dbReference type="EMBL" id="JACHWU010000001">
    <property type="protein sequence ID" value="MBB3049390.1"/>
    <property type="molecule type" value="Genomic_DNA"/>
</dbReference>
<evidence type="ECO:0000259" key="5">
    <source>
        <dbReference type="Pfam" id="PF03446"/>
    </source>
</evidence>
<dbReference type="PIRSF" id="PIRSF000103">
    <property type="entry name" value="HIBADH"/>
    <property type="match status" value="1"/>
</dbReference>
<dbReference type="SUPFAM" id="SSF48179">
    <property type="entry name" value="6-phosphogluconate dehydrogenase C-terminal domain-like"/>
    <property type="match status" value="1"/>
</dbReference>
<comment type="caution">
    <text evidence="7">The sequence shown here is derived from an EMBL/GenBank/DDBJ whole genome shotgun (WGS) entry which is preliminary data.</text>
</comment>
<dbReference type="Gene3D" id="3.40.50.720">
    <property type="entry name" value="NAD(P)-binding Rossmann-like Domain"/>
    <property type="match status" value="1"/>
</dbReference>
<dbReference type="InterPro" id="IPR051265">
    <property type="entry name" value="HIBADH-related_NP60_sf"/>
</dbReference>
<evidence type="ECO:0000256" key="1">
    <source>
        <dbReference type="ARBA" id="ARBA00009080"/>
    </source>
</evidence>
<accession>A0A839RX25</accession>
<dbReference type="PANTHER" id="PTHR43580:SF2">
    <property type="entry name" value="CYTOKINE-LIKE NUCLEAR FACTOR N-PAC"/>
    <property type="match status" value="1"/>
</dbReference>